<dbReference type="EMBL" id="JBGMDY010000005">
    <property type="protein sequence ID" value="KAL2333921.1"/>
    <property type="molecule type" value="Genomic_DNA"/>
</dbReference>
<protein>
    <submittedName>
        <fullName evidence="1">Uncharacterized protein</fullName>
    </submittedName>
</protein>
<dbReference type="AlphaFoldDB" id="A0ABD1MDP9"/>
<keyword evidence="2" id="KW-1185">Reference proteome</keyword>
<reference evidence="1 2" key="1">
    <citation type="submission" date="2024-08" db="EMBL/GenBank/DDBJ databases">
        <title>Insights into the chromosomal genome structure of Flemingia macrophylla.</title>
        <authorList>
            <person name="Ding Y."/>
            <person name="Zhao Y."/>
            <person name="Bi W."/>
            <person name="Wu M."/>
            <person name="Zhao G."/>
            <person name="Gong Y."/>
            <person name="Li W."/>
            <person name="Zhang P."/>
        </authorList>
    </citation>
    <scope>NUCLEOTIDE SEQUENCE [LARGE SCALE GENOMIC DNA]</scope>
    <source>
        <strain evidence="1">DYQJB</strain>
        <tissue evidence="1">Leaf</tissue>
    </source>
</reference>
<accession>A0ABD1MDP9</accession>
<evidence type="ECO:0000313" key="1">
    <source>
        <dbReference type="EMBL" id="KAL2333921.1"/>
    </source>
</evidence>
<comment type="caution">
    <text evidence="1">The sequence shown here is derived from an EMBL/GenBank/DDBJ whole genome shotgun (WGS) entry which is preliminary data.</text>
</comment>
<dbReference type="Proteomes" id="UP001603857">
    <property type="component" value="Unassembled WGS sequence"/>
</dbReference>
<gene>
    <name evidence="1" type="ORF">Fmac_015134</name>
</gene>
<evidence type="ECO:0000313" key="2">
    <source>
        <dbReference type="Proteomes" id="UP001603857"/>
    </source>
</evidence>
<sequence>MENFLLYIQNWRVRAGGKTTWYISKLQAKVNLLVNEMPTTKNWIKRIPYRNVLSRQD</sequence>
<name>A0ABD1MDP9_9FABA</name>
<organism evidence="1 2">
    <name type="scientific">Flemingia macrophylla</name>
    <dbReference type="NCBI Taxonomy" id="520843"/>
    <lineage>
        <taxon>Eukaryota</taxon>
        <taxon>Viridiplantae</taxon>
        <taxon>Streptophyta</taxon>
        <taxon>Embryophyta</taxon>
        <taxon>Tracheophyta</taxon>
        <taxon>Spermatophyta</taxon>
        <taxon>Magnoliopsida</taxon>
        <taxon>eudicotyledons</taxon>
        <taxon>Gunneridae</taxon>
        <taxon>Pentapetalae</taxon>
        <taxon>rosids</taxon>
        <taxon>fabids</taxon>
        <taxon>Fabales</taxon>
        <taxon>Fabaceae</taxon>
        <taxon>Papilionoideae</taxon>
        <taxon>50 kb inversion clade</taxon>
        <taxon>NPAAA clade</taxon>
        <taxon>indigoferoid/millettioid clade</taxon>
        <taxon>Phaseoleae</taxon>
        <taxon>Flemingia</taxon>
    </lineage>
</organism>
<proteinExistence type="predicted"/>